<protein>
    <submittedName>
        <fullName evidence="3">Uncharacterized protein</fullName>
    </submittedName>
</protein>
<feature type="coiled-coil region" evidence="1">
    <location>
        <begin position="179"/>
        <end position="233"/>
    </location>
</feature>
<dbReference type="KEGG" id="crq:GCK72_003902"/>
<keyword evidence="2" id="KW-0812">Transmembrane</keyword>
<evidence type="ECO:0000313" key="3">
    <source>
        <dbReference type="EMBL" id="KAF1763956.1"/>
    </source>
</evidence>
<dbReference type="Proteomes" id="UP000483820">
    <property type="component" value="Chromosome II"/>
</dbReference>
<gene>
    <name evidence="3" type="ORF">GCK72_003902</name>
</gene>
<dbReference type="GeneID" id="9826634"/>
<evidence type="ECO:0000256" key="1">
    <source>
        <dbReference type="SAM" id="Coils"/>
    </source>
</evidence>
<evidence type="ECO:0000256" key="2">
    <source>
        <dbReference type="SAM" id="Phobius"/>
    </source>
</evidence>
<feature type="coiled-coil region" evidence="1">
    <location>
        <begin position="26"/>
        <end position="84"/>
    </location>
</feature>
<keyword evidence="2" id="KW-0472">Membrane</keyword>
<dbReference type="EMBL" id="WUAV01000002">
    <property type="protein sequence ID" value="KAF1763956.1"/>
    <property type="molecule type" value="Genomic_DNA"/>
</dbReference>
<accession>A0A6A5HAT2</accession>
<dbReference type="RefSeq" id="XP_053588517.1">
    <property type="nucleotide sequence ID" value="XM_053724323.1"/>
</dbReference>
<name>A0A6A5HAT2_CAERE</name>
<feature type="transmembrane region" description="Helical" evidence="2">
    <location>
        <begin position="288"/>
        <end position="305"/>
    </location>
</feature>
<proteinExistence type="predicted"/>
<evidence type="ECO:0000313" key="4">
    <source>
        <dbReference type="Proteomes" id="UP000483820"/>
    </source>
</evidence>
<keyword evidence="2" id="KW-1133">Transmembrane helix</keyword>
<keyword evidence="1" id="KW-0175">Coiled coil</keyword>
<dbReference type="CTD" id="9826634"/>
<reference evidence="3 4" key="1">
    <citation type="submission" date="2019-12" db="EMBL/GenBank/DDBJ databases">
        <title>Chromosome-level assembly of the Caenorhabditis remanei genome.</title>
        <authorList>
            <person name="Teterina A.A."/>
            <person name="Willis J.H."/>
            <person name="Phillips P.C."/>
        </authorList>
    </citation>
    <scope>NUCLEOTIDE SEQUENCE [LARGE SCALE GENOMIC DNA]</scope>
    <source>
        <strain evidence="3 4">PX506</strain>
        <tissue evidence="3">Whole organism</tissue>
    </source>
</reference>
<dbReference type="AlphaFoldDB" id="A0A6A5HAT2"/>
<sequence length="306" mass="36832">MNEGGINIRRFAARFVNEPEHLFEVAKQFRKLLKTAEKELEKARKTKKHIEFHQWNIEDYEAKIAEANEKIQELENKVREEEFFVNFIQQIADFLKIDIEDTWRRSFLRLLQHLHDRIHAPRVFEPIPPYSIWVFEVLLTILNSSQMDGRLVLIENFDTPVGNTADLLDRYGEEPYNLFEIAKKARAALKKAENELEKARKTKKHIEFHQWSIEDYATKIGEIREKIREFEEKVRVEKVCLEAFQRIARDLGQDIEDTWLRRFIIWHNRIGAYFDWPPVFELVRMNSVWFFDVILAILVFFVYLTF</sequence>
<organism evidence="3 4">
    <name type="scientific">Caenorhabditis remanei</name>
    <name type="common">Caenorhabditis vulgaris</name>
    <dbReference type="NCBI Taxonomy" id="31234"/>
    <lineage>
        <taxon>Eukaryota</taxon>
        <taxon>Metazoa</taxon>
        <taxon>Ecdysozoa</taxon>
        <taxon>Nematoda</taxon>
        <taxon>Chromadorea</taxon>
        <taxon>Rhabditida</taxon>
        <taxon>Rhabditina</taxon>
        <taxon>Rhabditomorpha</taxon>
        <taxon>Rhabditoidea</taxon>
        <taxon>Rhabditidae</taxon>
        <taxon>Peloderinae</taxon>
        <taxon>Caenorhabditis</taxon>
    </lineage>
</organism>
<comment type="caution">
    <text evidence="3">The sequence shown here is derived from an EMBL/GenBank/DDBJ whole genome shotgun (WGS) entry which is preliminary data.</text>
</comment>